<feature type="transmembrane region" description="Helical" evidence="7">
    <location>
        <begin position="116"/>
        <end position="135"/>
    </location>
</feature>
<dbReference type="OrthoDB" id="9813917at2"/>
<comment type="subcellular location">
    <subcellularLocation>
        <location evidence="1">Cell membrane</location>
        <topology evidence="1">Multi-pass membrane protein</topology>
    </subcellularLocation>
</comment>
<evidence type="ECO:0000259" key="8">
    <source>
        <dbReference type="Pfam" id="PF06738"/>
    </source>
</evidence>
<keyword evidence="2" id="KW-1003">Cell membrane</keyword>
<dbReference type="Pfam" id="PF06738">
    <property type="entry name" value="ThrE"/>
    <property type="match status" value="1"/>
</dbReference>
<dbReference type="GO" id="GO:0022857">
    <property type="term" value="F:transmembrane transporter activity"/>
    <property type="evidence" value="ECO:0007669"/>
    <property type="project" value="InterPro"/>
</dbReference>
<sequence length="253" mass="27074">MDYDTQLINLALDAGEIMLASGAETFRVQDTMQRILSVSGKEKIEALAMCTLLMVTLPREEKGPLSMARAVKNRDLNFEKICAVNDMSRAFVSGKISVTEALDHCQEIHHAPNFKFSTRVLGYAISGAGFAFMVGGSVQDFLVSFVIALLMGCTLVYLESKKIPFFVAPLMGGLVTGLAACMAHALLPATQLDKLIIGTMKVLLPGLALSKAMRDLLEGNLISGNSKVVEVLLIACSIAAGVAVALALFQMTE</sequence>
<evidence type="ECO:0000256" key="4">
    <source>
        <dbReference type="ARBA" id="ARBA00022989"/>
    </source>
</evidence>
<name>A0A401LD54_9FIRM</name>
<feature type="transmembrane region" description="Helical" evidence="7">
    <location>
        <begin position="141"/>
        <end position="158"/>
    </location>
</feature>
<keyword evidence="5 7" id="KW-0472">Membrane</keyword>
<evidence type="ECO:0000313" key="9">
    <source>
        <dbReference type="EMBL" id="GCB29448.1"/>
    </source>
</evidence>
<evidence type="ECO:0000256" key="1">
    <source>
        <dbReference type="ARBA" id="ARBA00004651"/>
    </source>
</evidence>
<gene>
    <name evidence="9" type="ORF">KGMB03357_11090</name>
</gene>
<dbReference type="GO" id="GO:0005886">
    <property type="term" value="C:plasma membrane"/>
    <property type="evidence" value="ECO:0007669"/>
    <property type="project" value="UniProtKB-SubCell"/>
</dbReference>
<dbReference type="EMBL" id="BHVZ01000001">
    <property type="protein sequence ID" value="GCB29448.1"/>
    <property type="molecule type" value="Genomic_DNA"/>
</dbReference>
<comment type="similarity">
    <text evidence="6">Belongs to the ThrE exporter (TC 2.A.79) family.</text>
</comment>
<dbReference type="Proteomes" id="UP000287361">
    <property type="component" value="Unassembled WGS sequence"/>
</dbReference>
<feature type="transmembrane region" description="Helical" evidence="7">
    <location>
        <begin position="165"/>
        <end position="186"/>
    </location>
</feature>
<evidence type="ECO:0000256" key="3">
    <source>
        <dbReference type="ARBA" id="ARBA00022692"/>
    </source>
</evidence>
<dbReference type="InterPro" id="IPR010619">
    <property type="entry name" value="ThrE-like_N"/>
</dbReference>
<feature type="transmembrane region" description="Helical" evidence="7">
    <location>
        <begin position="231"/>
        <end position="251"/>
    </location>
</feature>
<evidence type="ECO:0000256" key="2">
    <source>
        <dbReference type="ARBA" id="ARBA00022475"/>
    </source>
</evidence>
<dbReference type="PANTHER" id="PTHR34390:SF2">
    <property type="entry name" value="SUCCINATE TRANSPORTER SUBUNIT YJJP-RELATED"/>
    <property type="match status" value="1"/>
</dbReference>
<reference evidence="9 10" key="1">
    <citation type="submission" date="2018-10" db="EMBL/GenBank/DDBJ databases">
        <title>Draft Genome Sequence of Anaerotignum sp. KCTC 15736.</title>
        <authorList>
            <person name="Choi S.H."/>
            <person name="Kim J.S."/>
            <person name="Kang S.W."/>
            <person name="Lee J.S."/>
            <person name="Park S.H."/>
        </authorList>
    </citation>
    <scope>NUCLEOTIDE SEQUENCE [LARGE SCALE GENOMIC DNA]</scope>
    <source>
        <strain evidence="9 10">KCTC 15736</strain>
    </source>
</reference>
<keyword evidence="4 7" id="KW-1133">Transmembrane helix</keyword>
<dbReference type="InterPro" id="IPR050539">
    <property type="entry name" value="ThrE_Dicarb/AminoAcid_Exp"/>
</dbReference>
<accession>A0A401LD54</accession>
<evidence type="ECO:0000256" key="5">
    <source>
        <dbReference type="ARBA" id="ARBA00023136"/>
    </source>
</evidence>
<evidence type="ECO:0000256" key="7">
    <source>
        <dbReference type="SAM" id="Phobius"/>
    </source>
</evidence>
<keyword evidence="3 7" id="KW-0812">Transmembrane</keyword>
<dbReference type="PANTHER" id="PTHR34390">
    <property type="entry name" value="UPF0442 PROTEIN YJJB-RELATED"/>
    <property type="match status" value="1"/>
</dbReference>
<organism evidence="9 10">
    <name type="scientific">Anaerotignum faecicola</name>
    <dbReference type="NCBI Taxonomy" id="2358141"/>
    <lineage>
        <taxon>Bacteria</taxon>
        <taxon>Bacillati</taxon>
        <taxon>Bacillota</taxon>
        <taxon>Clostridia</taxon>
        <taxon>Lachnospirales</taxon>
        <taxon>Anaerotignaceae</taxon>
        <taxon>Anaerotignum</taxon>
    </lineage>
</organism>
<dbReference type="GO" id="GO:0015744">
    <property type="term" value="P:succinate transport"/>
    <property type="evidence" value="ECO:0007669"/>
    <property type="project" value="TreeGrafter"/>
</dbReference>
<evidence type="ECO:0000313" key="10">
    <source>
        <dbReference type="Proteomes" id="UP000287361"/>
    </source>
</evidence>
<proteinExistence type="inferred from homology"/>
<dbReference type="AlphaFoldDB" id="A0A401LD54"/>
<protein>
    <submittedName>
        <fullName evidence="9">Membrane protein</fullName>
    </submittedName>
</protein>
<evidence type="ECO:0000256" key="6">
    <source>
        <dbReference type="ARBA" id="ARBA00034125"/>
    </source>
</evidence>
<comment type="caution">
    <text evidence="9">The sequence shown here is derived from an EMBL/GenBank/DDBJ whole genome shotgun (WGS) entry which is preliminary data.</text>
</comment>
<keyword evidence="10" id="KW-1185">Reference proteome</keyword>
<feature type="domain" description="Threonine/serine exporter-like N-terminal" evidence="8">
    <location>
        <begin position="10"/>
        <end position="248"/>
    </location>
</feature>